<evidence type="ECO:0000256" key="3">
    <source>
        <dbReference type="SAM" id="MobiDB-lite"/>
    </source>
</evidence>
<dbReference type="GO" id="GO:0007268">
    <property type="term" value="P:chemical synaptic transmission"/>
    <property type="evidence" value="ECO:0007669"/>
    <property type="project" value="TreeGrafter"/>
</dbReference>
<dbReference type="GO" id="GO:0043197">
    <property type="term" value="C:dendritic spine"/>
    <property type="evidence" value="ECO:0007669"/>
    <property type="project" value="TreeGrafter"/>
</dbReference>
<name>A0AAV8YFA8_9CUCU</name>
<dbReference type="GO" id="GO:0005886">
    <property type="term" value="C:plasma membrane"/>
    <property type="evidence" value="ECO:0007669"/>
    <property type="project" value="TreeGrafter"/>
</dbReference>
<feature type="domain" description="PID" evidence="4">
    <location>
        <begin position="109"/>
        <end position="142"/>
    </location>
</feature>
<keyword evidence="2" id="KW-0677">Repeat</keyword>
<dbReference type="Pfam" id="PF00640">
    <property type="entry name" value="PID"/>
    <property type="match status" value="1"/>
</dbReference>
<dbReference type="EMBL" id="JAPWTK010000123">
    <property type="protein sequence ID" value="KAJ8949116.1"/>
    <property type="molecule type" value="Genomic_DNA"/>
</dbReference>
<reference evidence="5" key="1">
    <citation type="journal article" date="2023" name="Insect Mol. Biol.">
        <title>Genome sequencing provides insights into the evolution of gene families encoding plant cell wall-degrading enzymes in longhorned beetles.</title>
        <authorList>
            <person name="Shin N.R."/>
            <person name="Okamura Y."/>
            <person name="Kirsch R."/>
            <person name="Pauchet Y."/>
        </authorList>
    </citation>
    <scope>NUCLEOTIDE SEQUENCE</scope>
    <source>
        <strain evidence="5">AMC_N1</strain>
    </source>
</reference>
<organism evidence="5 6">
    <name type="scientific">Aromia moschata</name>
    <dbReference type="NCBI Taxonomy" id="1265417"/>
    <lineage>
        <taxon>Eukaryota</taxon>
        <taxon>Metazoa</taxon>
        <taxon>Ecdysozoa</taxon>
        <taxon>Arthropoda</taxon>
        <taxon>Hexapoda</taxon>
        <taxon>Insecta</taxon>
        <taxon>Pterygota</taxon>
        <taxon>Neoptera</taxon>
        <taxon>Endopterygota</taxon>
        <taxon>Coleoptera</taxon>
        <taxon>Polyphaga</taxon>
        <taxon>Cucujiformia</taxon>
        <taxon>Chrysomeloidea</taxon>
        <taxon>Cerambycidae</taxon>
        <taxon>Cerambycinae</taxon>
        <taxon>Callichromatini</taxon>
        <taxon>Aromia</taxon>
    </lineage>
</organism>
<evidence type="ECO:0000256" key="2">
    <source>
        <dbReference type="ARBA" id="ARBA00022737"/>
    </source>
</evidence>
<dbReference type="PANTHER" id="PTHR12345:SF16">
    <property type="entry name" value="X11L, ISOFORM F-RELATED"/>
    <property type="match status" value="1"/>
</dbReference>
<proteinExistence type="predicted"/>
<dbReference type="InterPro" id="IPR011993">
    <property type="entry name" value="PH-like_dom_sf"/>
</dbReference>
<sequence length="258" mass="29205">MTKAFYDDKGWRKPKSRTIMPPISLSNPKQIVNTMDEGILPLVPPRHNYPNPPPRRLFPTKANRLKAKRDQYLRINPKKDKDNKKERQKQRRCYTTVSINRGCAISCTRYLGSTQLVCEGQPTKTTRMMQAEEAVSRIKCDKGKLVGGIQPDDSKLWATICIEQPESCSIEDESQAGTELESITENTVRPQSSGARVEGSPCFKENSHLGVGSAGTVFRLHFLGSVEVDEEGGRKRRKRLKKNMVEVAVTKIKLYDIR</sequence>
<evidence type="ECO:0000313" key="6">
    <source>
        <dbReference type="Proteomes" id="UP001162162"/>
    </source>
</evidence>
<dbReference type="AlphaFoldDB" id="A0AAV8YFA8"/>
<evidence type="ECO:0000313" key="5">
    <source>
        <dbReference type="EMBL" id="KAJ8949116.1"/>
    </source>
</evidence>
<dbReference type="InterPro" id="IPR006020">
    <property type="entry name" value="PTB/PI_dom"/>
</dbReference>
<dbReference type="InterPro" id="IPR051230">
    <property type="entry name" value="APP-Binding"/>
</dbReference>
<keyword evidence="6" id="KW-1185">Reference proteome</keyword>
<dbReference type="Gene3D" id="2.30.29.30">
    <property type="entry name" value="Pleckstrin-homology domain (PH domain)/Phosphotyrosine-binding domain (PTB)"/>
    <property type="match status" value="1"/>
</dbReference>
<feature type="compositionally biased region" description="Basic and acidic residues" evidence="3">
    <location>
        <begin position="1"/>
        <end position="11"/>
    </location>
</feature>
<dbReference type="PANTHER" id="PTHR12345">
    <property type="entry name" value="SYNTENIN RELATED"/>
    <property type="match status" value="1"/>
</dbReference>
<dbReference type="Proteomes" id="UP001162162">
    <property type="component" value="Unassembled WGS sequence"/>
</dbReference>
<evidence type="ECO:0000259" key="4">
    <source>
        <dbReference type="Pfam" id="PF00640"/>
    </source>
</evidence>
<keyword evidence="1" id="KW-0813">Transport</keyword>
<comment type="caution">
    <text evidence="5">The sequence shown here is derived from an EMBL/GenBank/DDBJ whole genome shotgun (WGS) entry which is preliminary data.</text>
</comment>
<feature type="region of interest" description="Disordered" evidence="3">
    <location>
        <begin position="1"/>
        <end position="22"/>
    </location>
</feature>
<protein>
    <recommendedName>
        <fullName evidence="4">PID domain-containing protein</fullName>
    </recommendedName>
</protein>
<evidence type="ECO:0000256" key="1">
    <source>
        <dbReference type="ARBA" id="ARBA00022448"/>
    </source>
</evidence>
<gene>
    <name evidence="5" type="ORF">NQ318_012864</name>
</gene>
<accession>A0AAV8YFA8</accession>
<dbReference type="GO" id="GO:0005737">
    <property type="term" value="C:cytoplasm"/>
    <property type="evidence" value="ECO:0007669"/>
    <property type="project" value="TreeGrafter"/>
</dbReference>